<dbReference type="OrthoDB" id="8225825at2"/>
<dbReference type="CDD" id="cd12108">
    <property type="entry name" value="Hr-like"/>
    <property type="match status" value="1"/>
</dbReference>
<dbReference type="Gene3D" id="1.20.120.520">
    <property type="entry name" value="nmb1532 protein domain like"/>
    <property type="match status" value="1"/>
</dbReference>
<feature type="domain" description="Hemerythrin-like" evidence="2">
    <location>
        <begin position="30"/>
        <end position="168"/>
    </location>
</feature>
<gene>
    <name evidence="3" type="ORF">E1269_09040</name>
</gene>
<proteinExistence type="predicted"/>
<comment type="caution">
    <text evidence="3">The sequence shown here is derived from an EMBL/GenBank/DDBJ whole genome shotgun (WGS) entry which is preliminary data.</text>
</comment>
<dbReference type="AlphaFoldDB" id="A0A4R5DIU8"/>
<keyword evidence="4" id="KW-1185">Reference proteome</keyword>
<evidence type="ECO:0000313" key="4">
    <source>
        <dbReference type="Proteomes" id="UP000294739"/>
    </source>
</evidence>
<sequence length="174" mass="18836">MLTPEGTHTMPEQPHDNPFADPDRVRAVGEHLLRVHGDLRRELATALSGVDDVIARLATEPAGPGEAAQGRSLAQHCLTVCDALEQHHSGEDGALGPLERLFPQLGPAVERIRAEHRTVAADLARVRELAASLDDDGVDAERVRDELATLTAGIERHFAYEERELLPAMGVTVP</sequence>
<dbReference type="EMBL" id="SMKZ01000009">
    <property type="protein sequence ID" value="TDE11890.1"/>
    <property type="molecule type" value="Genomic_DNA"/>
</dbReference>
<feature type="region of interest" description="Disordered" evidence="1">
    <location>
        <begin position="1"/>
        <end position="23"/>
    </location>
</feature>
<name>A0A4R5DIU8_9ACTN</name>
<dbReference type="Proteomes" id="UP000294739">
    <property type="component" value="Unassembled WGS sequence"/>
</dbReference>
<protein>
    <submittedName>
        <fullName evidence="3">Hemerythrin domain-containing protein</fullName>
    </submittedName>
</protein>
<accession>A0A4R5DIU8</accession>
<dbReference type="InParanoid" id="A0A4R5DIU8"/>
<organism evidence="3 4">
    <name type="scientific">Jiangella asiatica</name>
    <dbReference type="NCBI Taxonomy" id="2530372"/>
    <lineage>
        <taxon>Bacteria</taxon>
        <taxon>Bacillati</taxon>
        <taxon>Actinomycetota</taxon>
        <taxon>Actinomycetes</taxon>
        <taxon>Jiangellales</taxon>
        <taxon>Jiangellaceae</taxon>
        <taxon>Jiangella</taxon>
    </lineage>
</organism>
<evidence type="ECO:0000256" key="1">
    <source>
        <dbReference type="SAM" id="MobiDB-lite"/>
    </source>
</evidence>
<evidence type="ECO:0000313" key="3">
    <source>
        <dbReference type="EMBL" id="TDE11890.1"/>
    </source>
</evidence>
<dbReference type="Pfam" id="PF01814">
    <property type="entry name" value="Hemerythrin"/>
    <property type="match status" value="1"/>
</dbReference>
<dbReference type="InterPro" id="IPR012312">
    <property type="entry name" value="Hemerythrin-like"/>
</dbReference>
<evidence type="ECO:0000259" key="2">
    <source>
        <dbReference type="Pfam" id="PF01814"/>
    </source>
</evidence>
<reference evidence="3 4" key="1">
    <citation type="submission" date="2019-03" db="EMBL/GenBank/DDBJ databases">
        <title>Draft genome sequences of novel Actinobacteria.</title>
        <authorList>
            <person name="Sahin N."/>
            <person name="Ay H."/>
            <person name="Saygin H."/>
        </authorList>
    </citation>
    <scope>NUCLEOTIDE SEQUENCE [LARGE SCALE GENOMIC DNA]</scope>
    <source>
        <strain evidence="3 4">5K138</strain>
    </source>
</reference>